<dbReference type="PROSITE" id="PS00678">
    <property type="entry name" value="WD_REPEATS_1"/>
    <property type="match status" value="1"/>
</dbReference>
<dbReference type="GO" id="GO:0005524">
    <property type="term" value="F:ATP binding"/>
    <property type="evidence" value="ECO:0007669"/>
    <property type="project" value="UniProtKB-UniRule"/>
</dbReference>
<keyword evidence="7" id="KW-0472">Membrane</keyword>
<dbReference type="Pfam" id="PF12894">
    <property type="entry name" value="ANAPC4_WD40"/>
    <property type="match status" value="1"/>
</dbReference>
<dbReference type="CDD" id="cd00200">
    <property type="entry name" value="WD40"/>
    <property type="match status" value="1"/>
</dbReference>
<keyword evidence="1 5" id="KW-0853">WD repeat</keyword>
<dbReference type="InterPro" id="IPR019775">
    <property type="entry name" value="WD40_repeat_CS"/>
</dbReference>
<proteinExistence type="predicted"/>
<dbReference type="InterPro" id="IPR011009">
    <property type="entry name" value="Kinase-like_dom_sf"/>
</dbReference>
<dbReference type="PANTHER" id="PTHR19879">
    <property type="entry name" value="TRANSCRIPTION INITIATION FACTOR TFIID"/>
    <property type="match status" value="1"/>
</dbReference>
<dbReference type="OrthoDB" id="136964at2"/>
<dbReference type="PRINTS" id="PR00319">
    <property type="entry name" value="GPROTEINB"/>
</dbReference>
<dbReference type="GO" id="GO:0004672">
    <property type="term" value="F:protein kinase activity"/>
    <property type="evidence" value="ECO:0007669"/>
    <property type="project" value="InterPro"/>
</dbReference>
<accession>A0A326U363</accession>
<dbReference type="SMART" id="SM00320">
    <property type="entry name" value="WD40"/>
    <property type="match status" value="7"/>
</dbReference>
<dbReference type="Gene3D" id="3.30.200.20">
    <property type="entry name" value="Phosphorylase Kinase, domain 1"/>
    <property type="match status" value="1"/>
</dbReference>
<name>A0A326U363_THEHA</name>
<dbReference type="RefSeq" id="WP_111324587.1">
    <property type="nucleotide sequence ID" value="NZ_BIFX01000001.1"/>
</dbReference>
<dbReference type="InterPro" id="IPR020472">
    <property type="entry name" value="WD40_PAC1"/>
</dbReference>
<dbReference type="PROSITE" id="PS50294">
    <property type="entry name" value="WD_REPEATS_REGION"/>
    <property type="match status" value="6"/>
</dbReference>
<dbReference type="PROSITE" id="PS50082">
    <property type="entry name" value="WD_REPEATS_2"/>
    <property type="match status" value="6"/>
</dbReference>
<dbReference type="InterPro" id="IPR015943">
    <property type="entry name" value="WD40/YVTN_repeat-like_dom_sf"/>
</dbReference>
<feature type="repeat" description="WD" evidence="5">
    <location>
        <begin position="434"/>
        <end position="466"/>
    </location>
</feature>
<reference evidence="9 10" key="1">
    <citation type="submission" date="2018-06" db="EMBL/GenBank/DDBJ databases">
        <title>Genomic Encyclopedia of Archaeal and Bacterial Type Strains, Phase II (KMG-II): from individual species to whole genera.</title>
        <authorList>
            <person name="Goeker M."/>
        </authorList>
    </citation>
    <scope>NUCLEOTIDE SEQUENCE [LARGE SCALE GENOMIC DNA]</scope>
    <source>
        <strain evidence="9 10">ATCC BAA-1881</strain>
    </source>
</reference>
<keyword evidence="2" id="KW-0677">Repeat</keyword>
<dbReference type="InterPro" id="IPR000719">
    <property type="entry name" value="Prot_kinase_dom"/>
</dbReference>
<dbReference type="PANTHER" id="PTHR19879:SF9">
    <property type="entry name" value="TRANSCRIPTION INITIATION FACTOR TFIID SUBUNIT 5"/>
    <property type="match status" value="1"/>
</dbReference>
<evidence type="ECO:0000256" key="1">
    <source>
        <dbReference type="ARBA" id="ARBA00022574"/>
    </source>
</evidence>
<evidence type="ECO:0000256" key="6">
    <source>
        <dbReference type="PROSITE-ProRule" id="PRU10141"/>
    </source>
</evidence>
<dbReference type="PROSITE" id="PS50011">
    <property type="entry name" value="PROTEIN_KINASE_DOM"/>
    <property type="match status" value="1"/>
</dbReference>
<dbReference type="PROSITE" id="PS00107">
    <property type="entry name" value="PROTEIN_KINASE_ATP"/>
    <property type="match status" value="1"/>
</dbReference>
<feature type="repeat" description="WD" evidence="5">
    <location>
        <begin position="644"/>
        <end position="678"/>
    </location>
</feature>
<dbReference type="Pfam" id="PF00400">
    <property type="entry name" value="WD40"/>
    <property type="match status" value="6"/>
</dbReference>
<feature type="binding site" evidence="6">
    <location>
        <position position="41"/>
    </location>
    <ligand>
        <name>ATP</name>
        <dbReference type="ChEBI" id="CHEBI:30616"/>
    </ligand>
</feature>
<dbReference type="SUPFAM" id="SSF56112">
    <property type="entry name" value="Protein kinase-like (PK-like)"/>
    <property type="match status" value="1"/>
</dbReference>
<feature type="repeat" description="WD" evidence="5">
    <location>
        <begin position="518"/>
        <end position="559"/>
    </location>
</feature>
<comment type="caution">
    <text evidence="9">The sequence shown here is derived from an EMBL/GenBank/DDBJ whole genome shotgun (WGS) entry which is preliminary data.</text>
</comment>
<keyword evidence="7" id="KW-0812">Transmembrane</keyword>
<gene>
    <name evidence="9" type="ORF">EI42_04250</name>
</gene>
<dbReference type="PROSITE" id="PS00108">
    <property type="entry name" value="PROTEIN_KINASE_ST"/>
    <property type="match status" value="1"/>
</dbReference>
<keyword evidence="7" id="KW-1133">Transmembrane helix</keyword>
<keyword evidence="4 6" id="KW-0067">ATP-binding</keyword>
<dbReference type="InterPro" id="IPR001632">
    <property type="entry name" value="WD40_G-protein_beta-like"/>
</dbReference>
<evidence type="ECO:0000256" key="2">
    <source>
        <dbReference type="ARBA" id="ARBA00022737"/>
    </source>
</evidence>
<evidence type="ECO:0000256" key="5">
    <source>
        <dbReference type="PROSITE-ProRule" id="PRU00221"/>
    </source>
</evidence>
<dbReference type="CDD" id="cd14014">
    <property type="entry name" value="STKc_PknB_like"/>
    <property type="match status" value="1"/>
</dbReference>
<dbReference type="SUPFAM" id="SSF50978">
    <property type="entry name" value="WD40 repeat-like"/>
    <property type="match status" value="1"/>
</dbReference>
<dbReference type="InterPro" id="IPR001680">
    <property type="entry name" value="WD40_rpt"/>
</dbReference>
<evidence type="ECO:0000256" key="4">
    <source>
        <dbReference type="ARBA" id="ARBA00022840"/>
    </source>
</evidence>
<dbReference type="Pfam" id="PF00069">
    <property type="entry name" value="Pkinase"/>
    <property type="match status" value="1"/>
</dbReference>
<evidence type="ECO:0000259" key="8">
    <source>
        <dbReference type="PROSITE" id="PS50011"/>
    </source>
</evidence>
<dbReference type="InterPro" id="IPR017441">
    <property type="entry name" value="Protein_kinase_ATP_BS"/>
</dbReference>
<evidence type="ECO:0000256" key="3">
    <source>
        <dbReference type="ARBA" id="ARBA00022741"/>
    </source>
</evidence>
<feature type="domain" description="Protein kinase" evidence="8">
    <location>
        <begin position="12"/>
        <end position="268"/>
    </location>
</feature>
<feature type="repeat" description="WD" evidence="5">
    <location>
        <begin position="392"/>
        <end position="433"/>
    </location>
</feature>
<dbReference type="InterPro" id="IPR036322">
    <property type="entry name" value="WD40_repeat_dom_sf"/>
</dbReference>
<dbReference type="Gene3D" id="2.130.10.10">
    <property type="entry name" value="YVTN repeat-like/Quinoprotein amine dehydrogenase"/>
    <property type="match status" value="3"/>
</dbReference>
<evidence type="ECO:0000313" key="9">
    <source>
        <dbReference type="EMBL" id="PZW25406.1"/>
    </source>
</evidence>
<feature type="transmembrane region" description="Helical" evidence="7">
    <location>
        <begin position="346"/>
        <end position="369"/>
    </location>
</feature>
<dbReference type="Gene3D" id="1.10.510.10">
    <property type="entry name" value="Transferase(Phosphotransferase) domain 1"/>
    <property type="match status" value="1"/>
</dbReference>
<dbReference type="AlphaFoldDB" id="A0A326U363"/>
<protein>
    <submittedName>
        <fullName evidence="9">WD domain G-beta repeat uncharacterized protein</fullName>
    </submittedName>
</protein>
<evidence type="ECO:0000313" key="10">
    <source>
        <dbReference type="Proteomes" id="UP000248806"/>
    </source>
</evidence>
<dbReference type="PRINTS" id="PR00320">
    <property type="entry name" value="GPROTEINBRPT"/>
</dbReference>
<evidence type="ECO:0000256" key="7">
    <source>
        <dbReference type="SAM" id="Phobius"/>
    </source>
</evidence>
<dbReference type="InterPro" id="IPR008271">
    <property type="entry name" value="Ser/Thr_kinase_AS"/>
</dbReference>
<keyword evidence="10" id="KW-1185">Reference proteome</keyword>
<organism evidence="9 10">
    <name type="scientific">Thermosporothrix hazakensis</name>
    <dbReference type="NCBI Taxonomy" id="644383"/>
    <lineage>
        <taxon>Bacteria</taxon>
        <taxon>Bacillati</taxon>
        <taxon>Chloroflexota</taxon>
        <taxon>Ktedonobacteria</taxon>
        <taxon>Ktedonobacterales</taxon>
        <taxon>Thermosporotrichaceae</taxon>
        <taxon>Thermosporothrix</taxon>
    </lineage>
</organism>
<dbReference type="Proteomes" id="UP000248806">
    <property type="component" value="Unassembled WGS sequence"/>
</dbReference>
<sequence length="678" mass="74564">MADRIGSQLGNYRLLRLIGQGGFAEVYLGEHIYLDTLAAIKVMHTQLSDEEREKFRIEARTVARLAHPHIIRVLEFGIEGATPFLVIDYAPSGTLRKRHPKGSVLPPDTVASYVRQVAEALQHAHERNIIHRDVKPENMLIGRNNEILLSDFGIALVSQGTRYMSTEGFQDLAGTIAYMAPEQMQSRAIPASDQYALAVVAYEWLGGARPFEGTFTEVAVKHTLTPPPSLREKVHAIPEVVEAVIMKALAKDPHQRYPSVLAFAEALEQASCDAVPGYLSLGGHKARPYLRGKRGLGDVHVLAPSLEAASHFPRVLPETTPDETVPLPDELMTVQGESSKRITRRAALAGVGTLGLVVLGGAGLFTLYARNRSAVPPSSPTMNVRSTTVLTFAQHTDRLWTVDCSPDGQYCASGGADALVRVWQTRDGAPLIAYDGHSDSVYAVSWSPDGKRIASCGYDGTVQVWDALTGYYPLHYHGHQGFVWSLAWSPDGQYIASGGADTTVQIWDTKTREVRTHFKRHTGLIFHLRWSPDGKRIASVSADGTVQIWNPLTGALLSTFRPFNTLGRSLSWSPDGERLAVACDNKTVWIFDASNGDHPYTYYGHSDFVYTVAWSPDGRLLASAGDDRTIQVWSAQPGSDTLTLEGHRDAVRSVAWLPDSSRVISASWDKTVRIWRVR</sequence>
<dbReference type="SMART" id="SM00220">
    <property type="entry name" value="S_TKc"/>
    <property type="match status" value="1"/>
</dbReference>
<dbReference type="InterPro" id="IPR024977">
    <property type="entry name" value="Apc4-like_WD40_dom"/>
</dbReference>
<dbReference type="EMBL" id="QKUF01000018">
    <property type="protein sequence ID" value="PZW25406.1"/>
    <property type="molecule type" value="Genomic_DNA"/>
</dbReference>
<keyword evidence="3 6" id="KW-0547">Nucleotide-binding</keyword>
<feature type="repeat" description="WD" evidence="5">
    <location>
        <begin position="602"/>
        <end position="643"/>
    </location>
</feature>
<feature type="repeat" description="WD" evidence="5">
    <location>
        <begin position="476"/>
        <end position="517"/>
    </location>
</feature>